<protein>
    <recommendedName>
        <fullName evidence="5">ADP-ribosylation factor-directed GTPase activating protein</fullName>
    </recommendedName>
</protein>
<sequence length="422" mass="46245" precursor="true">MFASISATPVRILVSTSLLLASAALFSQLSGCGKTIDAPVVTTNPTSGGSGTEDGLPTDDEIRRQIDEVLDFTYERRRLNLQDHAAWQILHGALAYKRQFLVSDNGNDVSAVDHVLKGGKMTGWNMTRGDLLDEATQRYGVKALLESGTKTGQGHTDQWLGYLSDCQLPLDEVMIVEGKEHTVRDYVEQIEHDVHLNPYREYSWTLMALTAYRPTSYEWKAGDGSTWNIGKLVEIELEHNLDQSPCGGTHRLVGLTIARNRHVEAGGKLEGVWKACDDKINESIAKAKQFQNPDGSLSSNYLQRIGNSADLAQAMGSAGHVMEFLAVSMDKDQLQEPWVKRAVLKVCETFRNTKPVDVECGALFHAAHGLVLYRQKVFGPRSFGPETSEKPAAAAADNAPVDEKSTSTETPAAVVKSEEVAE</sequence>
<gene>
    <name evidence="3" type="ordered locus">Psta_3931</name>
</gene>
<organism evidence="3 4">
    <name type="scientific">Pirellula staleyi (strain ATCC 27377 / DSM 6068 / ICPB 4128)</name>
    <name type="common">Pirella staleyi</name>
    <dbReference type="NCBI Taxonomy" id="530564"/>
    <lineage>
        <taxon>Bacteria</taxon>
        <taxon>Pseudomonadati</taxon>
        <taxon>Planctomycetota</taxon>
        <taxon>Planctomycetia</taxon>
        <taxon>Pirellulales</taxon>
        <taxon>Pirellulaceae</taxon>
        <taxon>Pirellula</taxon>
    </lineage>
</organism>
<dbReference type="OrthoDB" id="228501at2"/>
<evidence type="ECO:0000313" key="4">
    <source>
        <dbReference type="Proteomes" id="UP000001887"/>
    </source>
</evidence>
<dbReference type="Proteomes" id="UP000001887">
    <property type="component" value="Chromosome"/>
</dbReference>
<feature type="region of interest" description="Disordered" evidence="1">
    <location>
        <begin position="383"/>
        <end position="422"/>
    </location>
</feature>
<dbReference type="EMBL" id="CP001848">
    <property type="protein sequence ID" value="ADB18585.1"/>
    <property type="molecule type" value="Genomic_DNA"/>
</dbReference>
<dbReference type="HOGENOM" id="CLU_650281_0_0_0"/>
<feature type="signal peptide" evidence="2">
    <location>
        <begin position="1"/>
        <end position="26"/>
    </location>
</feature>
<evidence type="ECO:0000313" key="3">
    <source>
        <dbReference type="EMBL" id="ADB18585.1"/>
    </source>
</evidence>
<evidence type="ECO:0000256" key="1">
    <source>
        <dbReference type="SAM" id="MobiDB-lite"/>
    </source>
</evidence>
<dbReference type="KEGG" id="psl:Psta_3931"/>
<evidence type="ECO:0000256" key="2">
    <source>
        <dbReference type="SAM" id="SignalP"/>
    </source>
</evidence>
<proteinExistence type="predicted"/>
<keyword evidence="4" id="KW-1185">Reference proteome</keyword>
<keyword evidence="2" id="KW-0732">Signal</keyword>
<accession>D2R1X4</accession>
<name>D2R1X4_PIRSD</name>
<evidence type="ECO:0008006" key="5">
    <source>
        <dbReference type="Google" id="ProtNLM"/>
    </source>
</evidence>
<dbReference type="eggNOG" id="ENOG5033XQY">
    <property type="taxonomic scope" value="Bacteria"/>
</dbReference>
<dbReference type="AlphaFoldDB" id="D2R1X4"/>
<reference evidence="3 4" key="1">
    <citation type="journal article" date="2009" name="Stand. Genomic Sci.">
        <title>Complete genome sequence of Pirellula staleyi type strain (ATCC 27377).</title>
        <authorList>
            <person name="Clum A."/>
            <person name="Tindall B.J."/>
            <person name="Sikorski J."/>
            <person name="Ivanova N."/>
            <person name="Mavrommatis K."/>
            <person name="Lucas S."/>
            <person name="Glavina del Rio T."/>
            <person name="Nolan M."/>
            <person name="Chen F."/>
            <person name="Tice H."/>
            <person name="Pitluck S."/>
            <person name="Cheng J.F."/>
            <person name="Chertkov O."/>
            <person name="Brettin T."/>
            <person name="Han C."/>
            <person name="Detter J.C."/>
            <person name="Kuske C."/>
            <person name="Bruce D."/>
            <person name="Goodwin L."/>
            <person name="Ovchinikova G."/>
            <person name="Pati A."/>
            <person name="Mikhailova N."/>
            <person name="Chen A."/>
            <person name="Palaniappan K."/>
            <person name="Land M."/>
            <person name="Hauser L."/>
            <person name="Chang Y.J."/>
            <person name="Jeffries C.D."/>
            <person name="Chain P."/>
            <person name="Rohde M."/>
            <person name="Goker M."/>
            <person name="Bristow J."/>
            <person name="Eisen J.A."/>
            <person name="Markowitz V."/>
            <person name="Hugenholtz P."/>
            <person name="Kyrpides N.C."/>
            <person name="Klenk H.P."/>
            <person name="Lapidus A."/>
        </authorList>
    </citation>
    <scope>NUCLEOTIDE SEQUENCE [LARGE SCALE GENOMIC DNA]</scope>
    <source>
        <strain evidence="4">ATCC 27377 / DSM 6068 / ICPB 4128</strain>
    </source>
</reference>
<feature type="chain" id="PRO_5003034491" description="ADP-ribosylation factor-directed GTPase activating protein" evidence="2">
    <location>
        <begin position="27"/>
        <end position="422"/>
    </location>
</feature>